<accession>A0A2T0AKA4</accession>
<dbReference type="EMBL" id="PVXM01000058">
    <property type="protein sequence ID" value="PRR69020.1"/>
    <property type="molecule type" value="Genomic_DNA"/>
</dbReference>
<dbReference type="InterPro" id="IPR038292">
    <property type="entry name" value="YmfJ/YflH_sf"/>
</dbReference>
<organism evidence="1 2">
    <name type="scientific">Neomoorella humiferrea</name>
    <dbReference type="NCBI Taxonomy" id="676965"/>
    <lineage>
        <taxon>Bacteria</taxon>
        <taxon>Bacillati</taxon>
        <taxon>Bacillota</taxon>
        <taxon>Clostridia</taxon>
        <taxon>Neomoorellales</taxon>
        <taxon>Neomoorellaceae</taxon>
        <taxon>Neomoorella</taxon>
    </lineage>
</organism>
<dbReference type="Pfam" id="PF11588">
    <property type="entry name" value="DUF3243"/>
    <property type="match status" value="1"/>
</dbReference>
<evidence type="ECO:0000313" key="2">
    <source>
        <dbReference type="Proteomes" id="UP000238415"/>
    </source>
</evidence>
<reference evidence="1 2" key="1">
    <citation type="submission" date="2018-03" db="EMBL/GenBank/DDBJ databases">
        <title>Genome sequence of Moorella humiferrea DSM 23265.</title>
        <authorList>
            <person name="Poehlein A."/>
            <person name="Daniel R."/>
        </authorList>
    </citation>
    <scope>NUCLEOTIDE SEQUENCE [LARGE SCALE GENOMIC DNA]</scope>
    <source>
        <strain evidence="1 2">DSM 23265</strain>
    </source>
</reference>
<dbReference type="Gene3D" id="1.10.760.20">
    <property type="entry name" value="Protein of unknown function DUF3243"/>
    <property type="match status" value="1"/>
</dbReference>
<sequence>MPDQEKQWEDWKDSLARMVNIGSKMGLGEKTINNLAYRLGNWLAEHIDPGSREQRVIKELWDVAGEDERRVLAALIARMVSDGRRQEDMVH</sequence>
<evidence type="ECO:0000313" key="1">
    <source>
        <dbReference type="EMBL" id="PRR69020.1"/>
    </source>
</evidence>
<keyword evidence="2" id="KW-1185">Reference proteome</keyword>
<dbReference type="PIRSF" id="PIRSF004764">
    <property type="entry name" value="YmfJ"/>
    <property type="match status" value="1"/>
</dbReference>
<name>A0A2T0AKA4_9FIRM</name>
<dbReference type="AlphaFoldDB" id="A0A2T0AKA4"/>
<dbReference type="InterPro" id="IPR021637">
    <property type="entry name" value="DUF3243"/>
</dbReference>
<dbReference type="InterPro" id="IPR024702">
    <property type="entry name" value="Uncharacterised_YmfJ"/>
</dbReference>
<comment type="caution">
    <text evidence="1">The sequence shown here is derived from an EMBL/GenBank/DDBJ whole genome shotgun (WGS) entry which is preliminary data.</text>
</comment>
<evidence type="ECO:0008006" key="3">
    <source>
        <dbReference type="Google" id="ProtNLM"/>
    </source>
</evidence>
<dbReference type="Proteomes" id="UP000238415">
    <property type="component" value="Unassembled WGS sequence"/>
</dbReference>
<dbReference type="OrthoDB" id="2382009at2"/>
<protein>
    <recommendedName>
        <fullName evidence="3">DUF3243 domain-containing protein</fullName>
    </recommendedName>
</protein>
<proteinExistence type="predicted"/>
<gene>
    <name evidence="1" type="ORF">MOHU_25510</name>
</gene>
<dbReference type="RefSeq" id="WP_106006461.1">
    <property type="nucleotide sequence ID" value="NZ_CP136418.1"/>
</dbReference>